<name>A0AAE1JWK8_PETCI</name>
<evidence type="ECO:0000313" key="2">
    <source>
        <dbReference type="Proteomes" id="UP001286313"/>
    </source>
</evidence>
<gene>
    <name evidence="1" type="ORF">Pcinc_033879</name>
</gene>
<proteinExistence type="predicted"/>
<dbReference type="EMBL" id="JAWQEG010004835">
    <property type="protein sequence ID" value="KAK3860046.1"/>
    <property type="molecule type" value="Genomic_DNA"/>
</dbReference>
<keyword evidence="2" id="KW-1185">Reference proteome</keyword>
<protein>
    <submittedName>
        <fullName evidence="1">Uncharacterized protein</fullName>
    </submittedName>
</protein>
<sequence>MEEQGGTLNSPLKIDQFEYTVILSAELRSPVLQETYKPLLFVVPLCSSILPSIYSNRKSITSYCLQ</sequence>
<organism evidence="1 2">
    <name type="scientific">Petrolisthes cinctipes</name>
    <name type="common">Flat porcelain crab</name>
    <dbReference type="NCBI Taxonomy" id="88211"/>
    <lineage>
        <taxon>Eukaryota</taxon>
        <taxon>Metazoa</taxon>
        <taxon>Ecdysozoa</taxon>
        <taxon>Arthropoda</taxon>
        <taxon>Crustacea</taxon>
        <taxon>Multicrustacea</taxon>
        <taxon>Malacostraca</taxon>
        <taxon>Eumalacostraca</taxon>
        <taxon>Eucarida</taxon>
        <taxon>Decapoda</taxon>
        <taxon>Pleocyemata</taxon>
        <taxon>Anomura</taxon>
        <taxon>Galatheoidea</taxon>
        <taxon>Porcellanidae</taxon>
        <taxon>Petrolisthes</taxon>
    </lineage>
</organism>
<accession>A0AAE1JWK8</accession>
<dbReference type="Proteomes" id="UP001286313">
    <property type="component" value="Unassembled WGS sequence"/>
</dbReference>
<evidence type="ECO:0000313" key="1">
    <source>
        <dbReference type="EMBL" id="KAK3860046.1"/>
    </source>
</evidence>
<comment type="caution">
    <text evidence="1">The sequence shown here is derived from an EMBL/GenBank/DDBJ whole genome shotgun (WGS) entry which is preliminary data.</text>
</comment>
<reference evidence="1" key="1">
    <citation type="submission" date="2023-10" db="EMBL/GenBank/DDBJ databases">
        <title>Genome assemblies of two species of porcelain crab, Petrolisthes cinctipes and Petrolisthes manimaculis (Anomura: Porcellanidae).</title>
        <authorList>
            <person name="Angst P."/>
        </authorList>
    </citation>
    <scope>NUCLEOTIDE SEQUENCE</scope>
    <source>
        <strain evidence="1">PB745_01</strain>
        <tissue evidence="1">Gill</tissue>
    </source>
</reference>
<dbReference type="AlphaFoldDB" id="A0AAE1JWK8"/>